<dbReference type="Proteomes" id="UP000516369">
    <property type="component" value="Chromosome"/>
</dbReference>
<keyword evidence="2" id="KW-1003">Cell membrane</keyword>
<evidence type="ECO:0000259" key="7">
    <source>
        <dbReference type="Pfam" id="PF13396"/>
    </source>
</evidence>
<gene>
    <name evidence="8" type="ORF">HQ394_07220</name>
</gene>
<comment type="subcellular location">
    <subcellularLocation>
        <location evidence="1">Cell membrane</location>
        <topology evidence="1">Multi-pass membrane protein</topology>
    </subcellularLocation>
</comment>
<evidence type="ECO:0000313" key="8">
    <source>
        <dbReference type="EMBL" id="QNT71189.1"/>
    </source>
</evidence>
<keyword evidence="9" id="KW-1185">Reference proteome</keyword>
<accession>A0A7H1N653</accession>
<evidence type="ECO:0000256" key="4">
    <source>
        <dbReference type="ARBA" id="ARBA00022989"/>
    </source>
</evidence>
<dbReference type="GO" id="GO:0005886">
    <property type="term" value="C:plasma membrane"/>
    <property type="evidence" value="ECO:0007669"/>
    <property type="project" value="UniProtKB-SubCell"/>
</dbReference>
<evidence type="ECO:0000313" key="9">
    <source>
        <dbReference type="Proteomes" id="UP000516369"/>
    </source>
</evidence>
<name>A0A7H1N653_9PROT</name>
<keyword evidence="4 6" id="KW-1133">Transmembrane helix</keyword>
<keyword evidence="5 6" id="KW-0472">Membrane</keyword>
<protein>
    <submittedName>
        <fullName evidence="8">PLDc_N domain-containing protein</fullName>
    </submittedName>
</protein>
<dbReference type="EMBL" id="CP053923">
    <property type="protein sequence ID" value="QNT71189.1"/>
    <property type="molecule type" value="Genomic_DNA"/>
</dbReference>
<sequence>MGYSLFGLVVLAIDIWGIVNVLRSGASTGAKALWVLLIIFLPLVGLILWFLTGPRSARAVA</sequence>
<feature type="transmembrane region" description="Helical" evidence="6">
    <location>
        <begin position="33"/>
        <end position="51"/>
    </location>
</feature>
<evidence type="ECO:0000256" key="5">
    <source>
        <dbReference type="ARBA" id="ARBA00023136"/>
    </source>
</evidence>
<evidence type="ECO:0000256" key="1">
    <source>
        <dbReference type="ARBA" id="ARBA00004651"/>
    </source>
</evidence>
<evidence type="ECO:0000256" key="2">
    <source>
        <dbReference type="ARBA" id="ARBA00022475"/>
    </source>
</evidence>
<feature type="domain" description="Cardiolipin synthase N-terminal" evidence="7">
    <location>
        <begin position="12"/>
        <end position="54"/>
    </location>
</feature>
<evidence type="ECO:0000256" key="6">
    <source>
        <dbReference type="SAM" id="Phobius"/>
    </source>
</evidence>
<dbReference type="AlphaFoldDB" id="A0A7H1N653"/>
<organism evidence="8 9">
    <name type="scientific">Defluviicoccus vanus</name>
    <dbReference type="NCBI Taxonomy" id="111831"/>
    <lineage>
        <taxon>Bacteria</taxon>
        <taxon>Pseudomonadati</taxon>
        <taxon>Pseudomonadota</taxon>
        <taxon>Alphaproteobacteria</taxon>
        <taxon>Rhodospirillales</taxon>
        <taxon>Rhodospirillaceae</taxon>
        <taxon>Defluviicoccus</taxon>
    </lineage>
</organism>
<dbReference type="InterPro" id="IPR027379">
    <property type="entry name" value="CLS_N"/>
</dbReference>
<keyword evidence="3 6" id="KW-0812">Transmembrane</keyword>
<evidence type="ECO:0000256" key="3">
    <source>
        <dbReference type="ARBA" id="ARBA00022692"/>
    </source>
</evidence>
<reference evidence="8 9" key="1">
    <citation type="submission" date="2020-05" db="EMBL/GenBank/DDBJ databases">
        <title>Complete closed genome sequence of Defluviicoccus vanus.</title>
        <authorList>
            <person name="Bessarab I."/>
            <person name="Arumugam K."/>
            <person name="Maszenan A.M."/>
            <person name="Seviour R.J."/>
            <person name="Williams R.B."/>
        </authorList>
    </citation>
    <scope>NUCLEOTIDE SEQUENCE [LARGE SCALE GENOMIC DNA]</scope>
    <source>
        <strain evidence="8 9">Ben 114</strain>
    </source>
</reference>
<dbReference type="KEGG" id="dvn:HQ394_07220"/>
<proteinExistence type="predicted"/>
<dbReference type="Pfam" id="PF13396">
    <property type="entry name" value="PLDc_N"/>
    <property type="match status" value="1"/>
</dbReference>